<evidence type="ECO:0000313" key="3">
    <source>
        <dbReference type="EMBL" id="QJA84508.1"/>
    </source>
</evidence>
<dbReference type="GO" id="GO:0006231">
    <property type="term" value="P:dTMP biosynthetic process"/>
    <property type="evidence" value="ECO:0007669"/>
    <property type="project" value="InterPro"/>
</dbReference>
<dbReference type="InterPro" id="IPR036098">
    <property type="entry name" value="Thymidylate_synthase_ThyX_sf"/>
</dbReference>
<reference evidence="1" key="1">
    <citation type="submission" date="2020-03" db="EMBL/GenBank/DDBJ databases">
        <title>The deep terrestrial virosphere.</title>
        <authorList>
            <person name="Holmfeldt K."/>
            <person name="Nilsson E."/>
            <person name="Simone D."/>
            <person name="Lopez-Fernandez M."/>
            <person name="Wu X."/>
            <person name="de Brujin I."/>
            <person name="Lundin D."/>
            <person name="Andersson A."/>
            <person name="Bertilsson S."/>
            <person name="Dopson M."/>
        </authorList>
    </citation>
    <scope>NUCLEOTIDE SEQUENCE</scope>
    <source>
        <strain evidence="3">MM415A00187</strain>
        <strain evidence="2">MM415B00313</strain>
        <strain evidence="1">TM448A01192</strain>
        <strain evidence="4">TM448B02176</strain>
    </source>
</reference>
<evidence type="ECO:0000313" key="2">
    <source>
        <dbReference type="EMBL" id="QJA66996.1"/>
    </source>
</evidence>
<dbReference type="EMBL" id="MT144109">
    <property type="protein sequence ID" value="QJA48918.1"/>
    <property type="molecule type" value="Genomic_DNA"/>
</dbReference>
<dbReference type="EMBL" id="MT144887">
    <property type="protein sequence ID" value="QJI00956.1"/>
    <property type="molecule type" value="Genomic_DNA"/>
</dbReference>
<dbReference type="SUPFAM" id="SSF69796">
    <property type="entry name" value="Thymidylate synthase-complementing protein Thy1"/>
    <property type="match status" value="1"/>
</dbReference>
<name>A0A6H1ZN30_9ZZZZ</name>
<dbReference type="EMBL" id="MT141564">
    <property type="protein sequence ID" value="QJA66996.1"/>
    <property type="molecule type" value="Genomic_DNA"/>
</dbReference>
<gene>
    <name evidence="3" type="ORF">MM415A00187_0043</name>
    <name evidence="2" type="ORF">MM415B00313_0044</name>
    <name evidence="1" type="ORF">TM448A01192_0008</name>
    <name evidence="4" type="ORF">TM448B02176_0015</name>
</gene>
<dbReference type="EMBL" id="MT142530">
    <property type="protein sequence ID" value="QJA84508.1"/>
    <property type="molecule type" value="Genomic_DNA"/>
</dbReference>
<sequence>MKIKKLNEHGYAIALQGIALSYNKPDVDLRKIAKKLARRNGGHNKFLESIVVWLDITAPRYFWQQFDSYRVGITKQSESTMHTLLKRELMLEDFEAIDPVILKRVNMYIEKKNLEMAKKLLPESFLQRRIVCTNYKTLYTMYMQRRKHKLSEWRRFCIFLEIDLSLWREFFDE</sequence>
<dbReference type="GO" id="GO:0050797">
    <property type="term" value="F:thymidylate synthase (FAD) activity"/>
    <property type="evidence" value="ECO:0007669"/>
    <property type="project" value="InterPro"/>
</dbReference>
<evidence type="ECO:0000313" key="4">
    <source>
        <dbReference type="EMBL" id="QJI00956.1"/>
    </source>
</evidence>
<evidence type="ECO:0000313" key="1">
    <source>
        <dbReference type="EMBL" id="QJA48918.1"/>
    </source>
</evidence>
<protein>
    <submittedName>
        <fullName evidence="1">Uncharacterized protein</fullName>
    </submittedName>
</protein>
<dbReference type="GO" id="GO:0050660">
    <property type="term" value="F:flavin adenine dinucleotide binding"/>
    <property type="evidence" value="ECO:0007669"/>
    <property type="project" value="InterPro"/>
</dbReference>
<dbReference type="AlphaFoldDB" id="A0A6H1ZN30"/>
<organism evidence="1">
    <name type="scientific">viral metagenome</name>
    <dbReference type="NCBI Taxonomy" id="1070528"/>
    <lineage>
        <taxon>unclassified sequences</taxon>
        <taxon>metagenomes</taxon>
        <taxon>organismal metagenomes</taxon>
    </lineage>
</organism>
<accession>A0A6H1ZN30</accession>
<proteinExistence type="predicted"/>